<evidence type="ECO:0000256" key="4">
    <source>
        <dbReference type="ARBA" id="ARBA00023136"/>
    </source>
</evidence>
<dbReference type="Pfam" id="PF04140">
    <property type="entry name" value="ICMT"/>
    <property type="match status" value="1"/>
</dbReference>
<evidence type="ECO:0000256" key="3">
    <source>
        <dbReference type="ARBA" id="ARBA00022989"/>
    </source>
</evidence>
<sequence length="172" mass="20640">MQRVTELFVAKRNERWMLQRGGIEHGKEHYPYIVLLHAMFLLSLFCEVMFFKKELTSLWYIVIPILAITQLIRYWSVYSLGYYWNTKIIIVPNELIVSKGPYQFMKHPNYVIVALEFLLIPFLYQAYMTALLFTFLNIIMMSIRIPTEEKALKEHTNYAEEFNLKARFVPKR</sequence>
<gene>
    <name evidence="5" type="ORF">E6W99_22675</name>
</gene>
<dbReference type="Gene3D" id="1.20.120.1630">
    <property type="match status" value="1"/>
</dbReference>
<protein>
    <recommendedName>
        <fullName evidence="7">Isoprenylcysteine carboxyl methyltransferase</fullName>
    </recommendedName>
</protein>
<keyword evidence="2" id="KW-0812">Transmembrane</keyword>
<proteinExistence type="predicted"/>
<dbReference type="Proteomes" id="UP000310334">
    <property type="component" value="Unassembled WGS sequence"/>
</dbReference>
<evidence type="ECO:0000313" key="5">
    <source>
        <dbReference type="EMBL" id="THF76026.1"/>
    </source>
</evidence>
<keyword evidence="4" id="KW-0472">Membrane</keyword>
<evidence type="ECO:0008006" key="7">
    <source>
        <dbReference type="Google" id="ProtNLM"/>
    </source>
</evidence>
<name>A0A4V3WEF0_9BACI</name>
<dbReference type="EMBL" id="SSNT01000023">
    <property type="protein sequence ID" value="THF76026.1"/>
    <property type="molecule type" value="Genomic_DNA"/>
</dbReference>
<dbReference type="InterPro" id="IPR007269">
    <property type="entry name" value="ICMT_MeTrfase"/>
</dbReference>
<organism evidence="5 6">
    <name type="scientific">Metabacillus sediminilitoris</name>
    <dbReference type="NCBI Taxonomy" id="2567941"/>
    <lineage>
        <taxon>Bacteria</taxon>
        <taxon>Bacillati</taxon>
        <taxon>Bacillota</taxon>
        <taxon>Bacilli</taxon>
        <taxon>Bacillales</taxon>
        <taxon>Bacillaceae</taxon>
        <taxon>Metabacillus</taxon>
    </lineage>
</organism>
<keyword evidence="6" id="KW-1185">Reference proteome</keyword>
<reference evidence="5 6" key="1">
    <citation type="submission" date="2019-04" db="EMBL/GenBank/DDBJ databases">
        <title>Bacillus sediminilitoris sp. nov., isolated from a tidal flat sediment on the East China Sea.</title>
        <authorList>
            <person name="Wei Y."/>
            <person name="Mao H."/>
            <person name="Fang J."/>
        </authorList>
    </citation>
    <scope>NUCLEOTIDE SEQUENCE [LARGE SCALE GENOMIC DNA]</scope>
    <source>
        <strain evidence="5 6">DSL-17</strain>
    </source>
</reference>
<dbReference type="GO" id="GO:0016020">
    <property type="term" value="C:membrane"/>
    <property type="evidence" value="ECO:0007669"/>
    <property type="project" value="UniProtKB-SubCell"/>
</dbReference>
<comment type="subcellular location">
    <subcellularLocation>
        <location evidence="1">Membrane</location>
        <topology evidence="1">Multi-pass membrane protein</topology>
    </subcellularLocation>
</comment>
<evidence type="ECO:0000256" key="1">
    <source>
        <dbReference type="ARBA" id="ARBA00004141"/>
    </source>
</evidence>
<keyword evidence="3" id="KW-1133">Transmembrane helix</keyword>
<evidence type="ECO:0000256" key="2">
    <source>
        <dbReference type="ARBA" id="ARBA00022692"/>
    </source>
</evidence>
<dbReference type="GO" id="GO:0004671">
    <property type="term" value="F:protein C-terminal S-isoprenylcysteine carboxyl O-methyltransferase activity"/>
    <property type="evidence" value="ECO:0007669"/>
    <property type="project" value="InterPro"/>
</dbReference>
<evidence type="ECO:0000313" key="6">
    <source>
        <dbReference type="Proteomes" id="UP000310334"/>
    </source>
</evidence>
<comment type="caution">
    <text evidence="5">The sequence shown here is derived from an EMBL/GenBank/DDBJ whole genome shotgun (WGS) entry which is preliminary data.</text>
</comment>
<accession>A0A4V3WEF0</accession>
<dbReference type="AlphaFoldDB" id="A0A4V3WEF0"/>
<dbReference type="OrthoDB" id="7203053at2"/>